<sequence length="87" mass="9062">MTSNVKELQNLIGLNHIWGSPTFDEGSLTGHSSRDPLLDSLILQLSSVCRLSLSGIEAGSACVKRSSVPTSPCVGNGLAVELIVGAR</sequence>
<gene>
    <name evidence="1" type="ORF">CFP56_032551</name>
</gene>
<organism evidence="1 2">
    <name type="scientific">Quercus suber</name>
    <name type="common">Cork oak</name>
    <dbReference type="NCBI Taxonomy" id="58331"/>
    <lineage>
        <taxon>Eukaryota</taxon>
        <taxon>Viridiplantae</taxon>
        <taxon>Streptophyta</taxon>
        <taxon>Embryophyta</taxon>
        <taxon>Tracheophyta</taxon>
        <taxon>Spermatophyta</taxon>
        <taxon>Magnoliopsida</taxon>
        <taxon>eudicotyledons</taxon>
        <taxon>Gunneridae</taxon>
        <taxon>Pentapetalae</taxon>
        <taxon>rosids</taxon>
        <taxon>fabids</taxon>
        <taxon>Fagales</taxon>
        <taxon>Fagaceae</taxon>
        <taxon>Quercus</taxon>
    </lineage>
</organism>
<comment type="caution">
    <text evidence="1">The sequence shown here is derived from an EMBL/GenBank/DDBJ whole genome shotgun (WGS) entry which is preliminary data.</text>
</comment>
<evidence type="ECO:0000313" key="1">
    <source>
        <dbReference type="EMBL" id="KAK7854323.1"/>
    </source>
</evidence>
<name>A0AAW0LUY7_QUESU</name>
<accession>A0AAW0LUY7</accession>
<evidence type="ECO:0000313" key="2">
    <source>
        <dbReference type="Proteomes" id="UP000237347"/>
    </source>
</evidence>
<keyword evidence="2" id="KW-1185">Reference proteome</keyword>
<dbReference type="EMBL" id="PKMF04000056">
    <property type="protein sequence ID" value="KAK7854323.1"/>
    <property type="molecule type" value="Genomic_DNA"/>
</dbReference>
<protein>
    <submittedName>
        <fullName evidence="1">Uncharacterized protein</fullName>
    </submittedName>
</protein>
<dbReference type="Proteomes" id="UP000237347">
    <property type="component" value="Unassembled WGS sequence"/>
</dbReference>
<proteinExistence type="predicted"/>
<dbReference type="AlphaFoldDB" id="A0AAW0LUY7"/>
<reference evidence="1 2" key="1">
    <citation type="journal article" date="2018" name="Sci. Data">
        <title>The draft genome sequence of cork oak.</title>
        <authorList>
            <person name="Ramos A.M."/>
            <person name="Usie A."/>
            <person name="Barbosa P."/>
            <person name="Barros P.M."/>
            <person name="Capote T."/>
            <person name="Chaves I."/>
            <person name="Simoes F."/>
            <person name="Abreu I."/>
            <person name="Carrasquinho I."/>
            <person name="Faro C."/>
            <person name="Guimaraes J.B."/>
            <person name="Mendonca D."/>
            <person name="Nobrega F."/>
            <person name="Rodrigues L."/>
            <person name="Saibo N.J.M."/>
            <person name="Varela M.C."/>
            <person name="Egas C."/>
            <person name="Matos J."/>
            <person name="Miguel C.M."/>
            <person name="Oliveira M.M."/>
            <person name="Ricardo C.P."/>
            <person name="Goncalves S."/>
        </authorList>
    </citation>
    <scope>NUCLEOTIDE SEQUENCE [LARGE SCALE GENOMIC DNA]</scope>
    <source>
        <strain evidence="2">cv. HL8</strain>
    </source>
</reference>